<dbReference type="RefSeq" id="WP_344971756.1">
    <property type="nucleotide sequence ID" value="NZ_BAAAVI010000019.1"/>
</dbReference>
<dbReference type="Pfam" id="PF09250">
    <property type="entry name" value="Prim-Pol"/>
    <property type="match status" value="1"/>
</dbReference>
<feature type="domain" description="DNA primase/polymerase bifunctional N-terminal" evidence="1">
    <location>
        <begin position="10"/>
        <end position="193"/>
    </location>
</feature>
<dbReference type="Proteomes" id="UP001500831">
    <property type="component" value="Unassembled WGS sequence"/>
</dbReference>
<gene>
    <name evidence="2" type="ORF">GCM10010517_30720</name>
</gene>
<name>A0ABN3VXX9_9ACTN</name>
<accession>A0ABN3VXX9</accession>
<keyword evidence="3" id="KW-1185">Reference proteome</keyword>
<dbReference type="SMART" id="SM00943">
    <property type="entry name" value="Prim-Pol"/>
    <property type="match status" value="1"/>
</dbReference>
<comment type="caution">
    <text evidence="2">The sequence shown here is derived from an EMBL/GenBank/DDBJ whole genome shotgun (WGS) entry which is preliminary data.</text>
</comment>
<evidence type="ECO:0000313" key="3">
    <source>
        <dbReference type="Proteomes" id="UP001500831"/>
    </source>
</evidence>
<dbReference type="InterPro" id="IPR015330">
    <property type="entry name" value="DNA_primase/pol_bifunc_N"/>
</dbReference>
<evidence type="ECO:0000313" key="2">
    <source>
        <dbReference type="EMBL" id="GAA2870498.1"/>
    </source>
</evidence>
<evidence type="ECO:0000259" key="1">
    <source>
        <dbReference type="SMART" id="SM00943"/>
    </source>
</evidence>
<dbReference type="CDD" id="cd04859">
    <property type="entry name" value="Prim_Pol"/>
    <property type="match status" value="1"/>
</dbReference>
<dbReference type="SUPFAM" id="SSF56747">
    <property type="entry name" value="Prim-pol domain"/>
    <property type="match status" value="1"/>
</dbReference>
<reference evidence="2 3" key="1">
    <citation type="journal article" date="2019" name="Int. J. Syst. Evol. Microbiol.">
        <title>The Global Catalogue of Microorganisms (GCM) 10K type strain sequencing project: providing services to taxonomists for standard genome sequencing and annotation.</title>
        <authorList>
            <consortium name="The Broad Institute Genomics Platform"/>
            <consortium name="The Broad Institute Genome Sequencing Center for Infectious Disease"/>
            <person name="Wu L."/>
            <person name="Ma J."/>
        </authorList>
    </citation>
    <scope>NUCLEOTIDE SEQUENCE [LARGE SCALE GENOMIC DNA]</scope>
    <source>
        <strain evidence="2 3">JCM 6242</strain>
    </source>
</reference>
<dbReference type="EMBL" id="BAAAVI010000019">
    <property type="protein sequence ID" value="GAA2870498.1"/>
    <property type="molecule type" value="Genomic_DNA"/>
</dbReference>
<protein>
    <submittedName>
        <fullName evidence="2">Bifunctional DNA primase/polymerase</fullName>
    </submittedName>
</protein>
<proteinExistence type="predicted"/>
<organism evidence="2 3">
    <name type="scientific">Streptosporangium fragile</name>
    <dbReference type="NCBI Taxonomy" id="46186"/>
    <lineage>
        <taxon>Bacteria</taxon>
        <taxon>Bacillati</taxon>
        <taxon>Actinomycetota</taxon>
        <taxon>Actinomycetes</taxon>
        <taxon>Streptosporangiales</taxon>
        <taxon>Streptosporangiaceae</taxon>
        <taxon>Streptosporangium</taxon>
    </lineage>
</organism>
<sequence>MTAPAQLRYALAAAARGWHVFPLVPGGKVPPRGFDHWERRATTDPTTIRRWWAHEPYNIGIACGPSRLVALDLDTPKEKEGLRPPPAFDLPGVGDGADVLALVCEREGQPFPTLETFQVRTRRGGTHLYYAAPDGIELRNTEGDKGNGLGWLIDTRAAGGYVVGPGSFVDLPDGTGAYEVVHNAAPAPLPPWLSKRLAAPPPAAAKPVHLALPDDRRGAFLRAAVNGELQRLAAAPVGERNRTLYLAATALGQLVAGGALDAAEVTTLLGQGGADIGLSPSETRLTIASGLRNGARRPRTVAA</sequence>